<keyword evidence="2" id="KW-1185">Reference proteome</keyword>
<evidence type="ECO:0000313" key="2">
    <source>
        <dbReference type="Proteomes" id="UP001380365"/>
    </source>
</evidence>
<dbReference type="Proteomes" id="UP001380365">
    <property type="component" value="Unassembled WGS sequence"/>
</dbReference>
<comment type="caution">
    <text evidence="1">The sequence shown here is derived from an EMBL/GenBank/DDBJ whole genome shotgun (WGS) entry which is preliminary data.</text>
</comment>
<dbReference type="RefSeq" id="WP_132882227.1">
    <property type="nucleotide sequence ID" value="NZ_JBBGZA010000001.1"/>
</dbReference>
<accession>A0ABU8Q7M4</accession>
<reference evidence="1 2" key="1">
    <citation type="submission" date="2023-12" db="EMBL/GenBank/DDBJ databases">
        <title>Gut-associated functions are favored during microbiome assembly across C. elegans life.</title>
        <authorList>
            <person name="Zimmermann J."/>
        </authorList>
    </citation>
    <scope>NUCLEOTIDE SEQUENCE [LARGE SCALE GENOMIC DNA]</scope>
    <source>
        <strain evidence="1 2">JUb134</strain>
    </source>
</reference>
<gene>
    <name evidence="1" type="ORF">WH159_13390</name>
</gene>
<sequence length="122" mass="13782">MAHDFSLEERVNASLILQERMLAMLWVYVLGKEKEPVEEARAVEYLLTSELEEIAFETEGRSAARMQQLLIEPLASLWEAIIGELEESGRPVPYTPTEYGKRIADLLRGGRPPQAPDDAPDQ</sequence>
<organism evidence="1 2">
    <name type="scientific">Sphingomonas molluscorum</name>
    <dbReference type="NCBI Taxonomy" id="418184"/>
    <lineage>
        <taxon>Bacteria</taxon>
        <taxon>Pseudomonadati</taxon>
        <taxon>Pseudomonadota</taxon>
        <taxon>Alphaproteobacteria</taxon>
        <taxon>Sphingomonadales</taxon>
        <taxon>Sphingomonadaceae</taxon>
        <taxon>Sphingomonas</taxon>
    </lineage>
</organism>
<proteinExistence type="predicted"/>
<name>A0ABU8Q7M4_9SPHN</name>
<protein>
    <submittedName>
        <fullName evidence="1">Uncharacterized protein</fullName>
    </submittedName>
</protein>
<evidence type="ECO:0000313" key="1">
    <source>
        <dbReference type="EMBL" id="MEJ5095529.1"/>
    </source>
</evidence>
<dbReference type="EMBL" id="JBBGZA010000001">
    <property type="protein sequence ID" value="MEJ5095529.1"/>
    <property type="molecule type" value="Genomic_DNA"/>
</dbReference>